<evidence type="ECO:0000256" key="1">
    <source>
        <dbReference type="SAM" id="MobiDB-lite"/>
    </source>
</evidence>
<accession>A0A915PY44</accession>
<sequence>MIVDGENKFADIGDAELNRTAKEVAPDDEDLIGSGGNRR</sequence>
<keyword evidence="2" id="KW-1185">Reference proteome</keyword>
<reference evidence="3" key="1">
    <citation type="submission" date="2022-11" db="UniProtKB">
        <authorList>
            <consortium name="WormBaseParasite"/>
        </authorList>
    </citation>
    <scope>IDENTIFICATION</scope>
</reference>
<feature type="region of interest" description="Disordered" evidence="1">
    <location>
        <begin position="1"/>
        <end position="39"/>
    </location>
</feature>
<protein>
    <submittedName>
        <fullName evidence="3">Uncharacterized protein</fullName>
    </submittedName>
</protein>
<name>A0A915PY44_9BILA</name>
<organism evidence="2 3">
    <name type="scientific">Setaria digitata</name>
    <dbReference type="NCBI Taxonomy" id="48799"/>
    <lineage>
        <taxon>Eukaryota</taxon>
        <taxon>Metazoa</taxon>
        <taxon>Ecdysozoa</taxon>
        <taxon>Nematoda</taxon>
        <taxon>Chromadorea</taxon>
        <taxon>Rhabditida</taxon>
        <taxon>Spirurina</taxon>
        <taxon>Spiruromorpha</taxon>
        <taxon>Filarioidea</taxon>
        <taxon>Setariidae</taxon>
        <taxon>Setaria</taxon>
    </lineage>
</organism>
<evidence type="ECO:0000313" key="3">
    <source>
        <dbReference type="WBParaSite" id="sdigi.contig576.g9074.t1"/>
    </source>
</evidence>
<feature type="compositionally biased region" description="Basic and acidic residues" evidence="1">
    <location>
        <begin position="1"/>
        <end position="25"/>
    </location>
</feature>
<dbReference type="Proteomes" id="UP000887581">
    <property type="component" value="Unplaced"/>
</dbReference>
<evidence type="ECO:0000313" key="2">
    <source>
        <dbReference type="Proteomes" id="UP000887581"/>
    </source>
</evidence>
<dbReference type="AlphaFoldDB" id="A0A915PY44"/>
<proteinExistence type="predicted"/>
<dbReference type="WBParaSite" id="sdigi.contig576.g9074.t1">
    <property type="protein sequence ID" value="sdigi.contig576.g9074.t1"/>
    <property type="gene ID" value="sdigi.contig576.g9074"/>
</dbReference>